<reference evidence="1" key="1">
    <citation type="submission" date="2021-10" db="EMBL/GenBank/DDBJ databases">
        <title>Melipona bicolor Genome sequencing and assembly.</title>
        <authorList>
            <person name="Araujo N.S."/>
            <person name="Arias M.C."/>
        </authorList>
    </citation>
    <scope>NUCLEOTIDE SEQUENCE</scope>
    <source>
        <strain evidence="1">USP_2M_L1-L4_2017</strain>
        <tissue evidence="1">Whole body</tissue>
    </source>
</reference>
<name>A0AA40FQ27_9HYME</name>
<proteinExistence type="predicted"/>
<sequence length="90" mass="10175">MAVETGLLVERHWQYSEQLNRKKERQEVVQKKLVGGGLKKRKGYGKSLKQGGEDVWLGGGMKFRAISTANCACVEKGAQSLLRKLNRREE</sequence>
<accession>A0AA40FQ27</accession>
<dbReference type="AlphaFoldDB" id="A0AA40FQ27"/>
<keyword evidence="2" id="KW-1185">Reference proteome</keyword>
<evidence type="ECO:0000313" key="1">
    <source>
        <dbReference type="EMBL" id="KAK1123259.1"/>
    </source>
</evidence>
<gene>
    <name evidence="1" type="ORF">K0M31_008888</name>
</gene>
<protein>
    <submittedName>
        <fullName evidence="1">Uncharacterized protein</fullName>
    </submittedName>
</protein>
<comment type="caution">
    <text evidence="1">The sequence shown here is derived from an EMBL/GenBank/DDBJ whole genome shotgun (WGS) entry which is preliminary data.</text>
</comment>
<organism evidence="1 2">
    <name type="scientific">Melipona bicolor</name>
    <dbReference type="NCBI Taxonomy" id="60889"/>
    <lineage>
        <taxon>Eukaryota</taxon>
        <taxon>Metazoa</taxon>
        <taxon>Ecdysozoa</taxon>
        <taxon>Arthropoda</taxon>
        <taxon>Hexapoda</taxon>
        <taxon>Insecta</taxon>
        <taxon>Pterygota</taxon>
        <taxon>Neoptera</taxon>
        <taxon>Endopterygota</taxon>
        <taxon>Hymenoptera</taxon>
        <taxon>Apocrita</taxon>
        <taxon>Aculeata</taxon>
        <taxon>Apoidea</taxon>
        <taxon>Anthophila</taxon>
        <taxon>Apidae</taxon>
        <taxon>Melipona</taxon>
    </lineage>
</organism>
<dbReference type="EMBL" id="JAHYIQ010000021">
    <property type="protein sequence ID" value="KAK1123259.1"/>
    <property type="molecule type" value="Genomic_DNA"/>
</dbReference>
<evidence type="ECO:0000313" key="2">
    <source>
        <dbReference type="Proteomes" id="UP001177670"/>
    </source>
</evidence>
<dbReference type="Proteomes" id="UP001177670">
    <property type="component" value="Unassembled WGS sequence"/>
</dbReference>